<dbReference type="EMBL" id="JAQMHB010000001">
    <property type="protein sequence ID" value="MDS9994408.1"/>
    <property type="molecule type" value="Genomic_DNA"/>
</dbReference>
<dbReference type="SUPFAM" id="SSF52540">
    <property type="entry name" value="P-loop containing nucleoside triphosphate hydrolases"/>
    <property type="match status" value="1"/>
</dbReference>
<dbReference type="Pfam" id="PF13304">
    <property type="entry name" value="AAA_21"/>
    <property type="match status" value="1"/>
</dbReference>
<evidence type="ECO:0000259" key="2">
    <source>
        <dbReference type="Pfam" id="PF13514"/>
    </source>
</evidence>
<dbReference type="InterPro" id="IPR051396">
    <property type="entry name" value="Bact_Antivir_Def_Nuclease"/>
</dbReference>
<organism evidence="3 4">
    <name type="scientific">Xanthomonas hawaiiensis</name>
    <dbReference type="NCBI Taxonomy" id="3003247"/>
    <lineage>
        <taxon>Bacteria</taxon>
        <taxon>Pseudomonadati</taxon>
        <taxon>Pseudomonadota</taxon>
        <taxon>Gammaproteobacteria</taxon>
        <taxon>Lysobacterales</taxon>
        <taxon>Lysobacteraceae</taxon>
        <taxon>Xanthomonas</taxon>
    </lineage>
</organism>
<dbReference type="InterPro" id="IPR038734">
    <property type="entry name" value="YhaN_AAA"/>
</dbReference>
<accession>A0ABU2I8D6</accession>
<gene>
    <name evidence="3" type="ORF">PNQ69_16710</name>
</gene>
<dbReference type="Proteomes" id="UP001260534">
    <property type="component" value="Unassembled WGS sequence"/>
</dbReference>
<feature type="domain" description="ATPase AAA-type core" evidence="1">
    <location>
        <begin position="356"/>
        <end position="465"/>
    </location>
</feature>
<dbReference type="InterPro" id="IPR027417">
    <property type="entry name" value="P-loop_NTPase"/>
</dbReference>
<keyword evidence="4" id="KW-1185">Reference proteome</keyword>
<evidence type="ECO:0000259" key="1">
    <source>
        <dbReference type="Pfam" id="PF13304"/>
    </source>
</evidence>
<reference evidence="3 4" key="1">
    <citation type="submission" date="2023-01" db="EMBL/GenBank/DDBJ databases">
        <title>Xanthomonas hawaiianensis sp. nov. isolated from Araceae family in Hawaii.</title>
        <authorList>
            <person name="Chunag S.-C."/>
            <person name="Dobhal S."/>
            <person name="Alvarez A."/>
            <person name="Arif M."/>
        </authorList>
    </citation>
    <scope>NUCLEOTIDE SEQUENCE [LARGE SCALE GENOMIC DNA]</scope>
    <source>
        <strain evidence="3 4">A2111</strain>
    </source>
</reference>
<dbReference type="RefSeq" id="WP_209229641.1">
    <property type="nucleotide sequence ID" value="NZ_JAGHXG010000004.1"/>
</dbReference>
<dbReference type="PANTHER" id="PTHR43581">
    <property type="entry name" value="ATP/GTP PHOSPHATASE"/>
    <property type="match status" value="1"/>
</dbReference>
<feature type="domain" description="YhaN AAA" evidence="2">
    <location>
        <begin position="1"/>
        <end position="59"/>
    </location>
</feature>
<name>A0ABU2I8D6_9XANT</name>
<dbReference type="Gene3D" id="3.40.50.300">
    <property type="entry name" value="P-loop containing nucleotide triphosphate hydrolases"/>
    <property type="match status" value="1"/>
</dbReference>
<proteinExistence type="predicted"/>
<dbReference type="Pfam" id="PF13514">
    <property type="entry name" value="AAA_27"/>
    <property type="match status" value="1"/>
</dbReference>
<evidence type="ECO:0000313" key="4">
    <source>
        <dbReference type="Proteomes" id="UP001260534"/>
    </source>
</evidence>
<evidence type="ECO:0000313" key="3">
    <source>
        <dbReference type="EMBL" id="MDS9994408.1"/>
    </source>
</evidence>
<dbReference type="PANTHER" id="PTHR43581:SF2">
    <property type="entry name" value="EXCINUCLEASE ATPASE SUBUNIT"/>
    <property type="match status" value="1"/>
</dbReference>
<comment type="caution">
    <text evidence="3">The sequence shown here is derived from an EMBL/GenBank/DDBJ whole genome shotgun (WGS) entry which is preliminary data.</text>
</comment>
<protein>
    <submittedName>
        <fullName evidence="3">AAA family ATPase</fullName>
    </submittedName>
</protein>
<dbReference type="InterPro" id="IPR003959">
    <property type="entry name" value="ATPase_AAA_core"/>
</dbReference>
<sequence>MKLIRLELIGAYKGLKDQTFDFSSSRDDVSVLIGPNGSGKSQVMELIAEIFAYLERHQRPEFKVRDSLGFTFCVTYELTSPQIEAPIRYVIDTRRGLKIRILREFRAPSPTAVDKVKWETVSEAVNLNEVRLPRVVGYASGLSENLQRPFLKNSVQFHDVIRVRSRHQDELNLAVSASRSTDAIEKKYLKRHPGIFTLNEEAISADIFTLDDRDTPAPRSIFLDYDCASLLIMIIGMFEKNLLKEIWSEVPFCRPQRAILHYDLRGHSAAKDAASDIQRLLEIAGSEKLTPRSSRSSEVQYERYQLDYLAADIEIDYTDPLVQQRLQENHRDPAAWFLSLYKLQLLGVAEWPSDMKKKLRYDSFQGHVKKPLKGKLPLSVRELWMTNGQDAVSIDDLSDGELQLLLTLGAVLLLGDAETLFLFDEPETHLNPSWRTRFHSDFRRANLESGFSQALISSHSPFLVSSLPRDSVFHFHRSDGATTMDLPASETFGASFDVLIKKHFDLKAAISDTAISEIRSKLDSSQMSTHQKIAWLKESLGDSMERSYLIKRLGAE</sequence>